<dbReference type="AlphaFoldDB" id="A0A7E4VK10"/>
<evidence type="ECO:0000313" key="1">
    <source>
        <dbReference type="Proteomes" id="UP000492821"/>
    </source>
</evidence>
<dbReference type="WBParaSite" id="Pan_g21876.t1">
    <property type="protein sequence ID" value="Pan_g21876.t1"/>
    <property type="gene ID" value="Pan_g21876"/>
</dbReference>
<name>A0A7E4VK10_PANRE</name>
<keyword evidence="1" id="KW-1185">Reference proteome</keyword>
<reference evidence="2" key="2">
    <citation type="submission" date="2020-10" db="UniProtKB">
        <authorList>
            <consortium name="WormBaseParasite"/>
        </authorList>
    </citation>
    <scope>IDENTIFICATION</scope>
</reference>
<reference evidence="1" key="1">
    <citation type="journal article" date="2013" name="Genetics">
        <title>The draft genome and transcriptome of Panagrellus redivivus are shaped by the harsh demands of a free-living lifestyle.</title>
        <authorList>
            <person name="Srinivasan J."/>
            <person name="Dillman A.R."/>
            <person name="Macchietto M.G."/>
            <person name="Heikkinen L."/>
            <person name="Lakso M."/>
            <person name="Fracchia K.M."/>
            <person name="Antoshechkin I."/>
            <person name="Mortazavi A."/>
            <person name="Wong G."/>
            <person name="Sternberg P.W."/>
        </authorList>
    </citation>
    <scope>NUCLEOTIDE SEQUENCE [LARGE SCALE GENOMIC DNA]</scope>
    <source>
        <strain evidence="1">MT8872</strain>
    </source>
</reference>
<protein>
    <submittedName>
        <fullName evidence="2">SWIB domain-containing protein</fullName>
    </submittedName>
</protein>
<dbReference type="Proteomes" id="UP000492821">
    <property type="component" value="Unassembled WGS sequence"/>
</dbReference>
<accession>A0A7E4VK10</accession>
<proteinExistence type="predicted"/>
<sequence>MRRGTGMVGSIRSLGDILEQKEKRVQCPQMKSHLGGPKGISVQLIVEYISKYVLIRRKKNSSPWHEK</sequence>
<evidence type="ECO:0000313" key="2">
    <source>
        <dbReference type="WBParaSite" id="Pan_g21876.t1"/>
    </source>
</evidence>
<organism evidence="1 2">
    <name type="scientific">Panagrellus redivivus</name>
    <name type="common">Microworm</name>
    <dbReference type="NCBI Taxonomy" id="6233"/>
    <lineage>
        <taxon>Eukaryota</taxon>
        <taxon>Metazoa</taxon>
        <taxon>Ecdysozoa</taxon>
        <taxon>Nematoda</taxon>
        <taxon>Chromadorea</taxon>
        <taxon>Rhabditida</taxon>
        <taxon>Tylenchina</taxon>
        <taxon>Panagrolaimomorpha</taxon>
        <taxon>Panagrolaimoidea</taxon>
        <taxon>Panagrolaimidae</taxon>
        <taxon>Panagrellus</taxon>
    </lineage>
</organism>